<evidence type="ECO:0000256" key="4">
    <source>
        <dbReference type="ARBA" id="ARBA00022556"/>
    </source>
</evidence>
<keyword evidence="8" id="KW-0067">ATP-binding</keyword>
<evidence type="ECO:0000256" key="8">
    <source>
        <dbReference type="ARBA" id="ARBA00022840"/>
    </source>
</evidence>
<keyword evidence="3" id="KW-0444">Lipid biosynthesis</keyword>
<dbReference type="PANTHER" id="PTHR42724">
    <property type="entry name" value="TETRAACYLDISACCHARIDE 4'-KINASE"/>
    <property type="match status" value="1"/>
</dbReference>
<keyword evidence="10" id="KW-1133">Transmembrane helix</keyword>
<dbReference type="AlphaFoldDB" id="A0A9W7IYX7"/>
<proteinExistence type="inferred from homology"/>
<dbReference type="EC" id="2.7.1.130" evidence="2"/>
<evidence type="ECO:0000313" key="12">
    <source>
        <dbReference type="Proteomes" id="UP001165190"/>
    </source>
</evidence>
<protein>
    <recommendedName>
        <fullName evidence="2">tetraacyldisaccharide 4'-kinase</fullName>
        <ecNumber evidence="2">2.7.1.130</ecNumber>
    </recommendedName>
</protein>
<keyword evidence="6" id="KW-0547">Nucleotide-binding</keyword>
<organism evidence="11 12">
    <name type="scientific">Hibiscus trionum</name>
    <name type="common">Flower of an hour</name>
    <dbReference type="NCBI Taxonomy" id="183268"/>
    <lineage>
        <taxon>Eukaryota</taxon>
        <taxon>Viridiplantae</taxon>
        <taxon>Streptophyta</taxon>
        <taxon>Embryophyta</taxon>
        <taxon>Tracheophyta</taxon>
        <taxon>Spermatophyta</taxon>
        <taxon>Magnoliopsida</taxon>
        <taxon>eudicotyledons</taxon>
        <taxon>Gunneridae</taxon>
        <taxon>Pentapetalae</taxon>
        <taxon>rosids</taxon>
        <taxon>malvids</taxon>
        <taxon>Malvales</taxon>
        <taxon>Malvaceae</taxon>
        <taxon>Malvoideae</taxon>
        <taxon>Hibiscus</taxon>
    </lineage>
</organism>
<keyword evidence="12" id="KW-1185">Reference proteome</keyword>
<name>A0A9W7IYX7_HIBTR</name>
<feature type="transmembrane region" description="Helical" evidence="10">
    <location>
        <begin position="27"/>
        <end position="48"/>
    </location>
</feature>
<evidence type="ECO:0000256" key="2">
    <source>
        <dbReference type="ARBA" id="ARBA00012071"/>
    </source>
</evidence>
<evidence type="ECO:0000256" key="10">
    <source>
        <dbReference type="SAM" id="Phobius"/>
    </source>
</evidence>
<keyword evidence="9" id="KW-0443">Lipid metabolism</keyword>
<keyword evidence="10" id="KW-0812">Transmembrane</keyword>
<dbReference type="Pfam" id="PF02606">
    <property type="entry name" value="LpxK"/>
    <property type="match status" value="2"/>
</dbReference>
<dbReference type="HAMAP" id="MF_00409">
    <property type="entry name" value="LpxK"/>
    <property type="match status" value="1"/>
</dbReference>
<keyword evidence="4" id="KW-0441">Lipid A biosynthesis</keyword>
<dbReference type="OrthoDB" id="10266567at2759"/>
<dbReference type="GO" id="GO:0005524">
    <property type="term" value="F:ATP binding"/>
    <property type="evidence" value="ECO:0007669"/>
    <property type="project" value="UniProtKB-KW"/>
</dbReference>
<dbReference type="Proteomes" id="UP001165190">
    <property type="component" value="Unassembled WGS sequence"/>
</dbReference>
<dbReference type="GO" id="GO:0009245">
    <property type="term" value="P:lipid A biosynthetic process"/>
    <property type="evidence" value="ECO:0007669"/>
    <property type="project" value="UniProtKB-KW"/>
</dbReference>
<evidence type="ECO:0000256" key="6">
    <source>
        <dbReference type="ARBA" id="ARBA00022741"/>
    </source>
</evidence>
<evidence type="ECO:0000256" key="3">
    <source>
        <dbReference type="ARBA" id="ARBA00022516"/>
    </source>
</evidence>
<evidence type="ECO:0000256" key="5">
    <source>
        <dbReference type="ARBA" id="ARBA00022679"/>
    </source>
</evidence>
<keyword evidence="5" id="KW-0808">Transferase</keyword>
<reference evidence="11" key="1">
    <citation type="submission" date="2023-05" db="EMBL/GenBank/DDBJ databases">
        <title>Genome and transcriptome analyses reveal genes involved in the formation of fine ridges on petal epidermal cells in Hibiscus trionum.</title>
        <authorList>
            <person name="Koshimizu S."/>
            <person name="Masuda S."/>
            <person name="Ishii T."/>
            <person name="Shirasu K."/>
            <person name="Hoshino A."/>
            <person name="Arita M."/>
        </authorList>
    </citation>
    <scope>NUCLEOTIDE SEQUENCE</scope>
    <source>
        <strain evidence="11">Hamamatsu line</strain>
    </source>
</reference>
<dbReference type="EMBL" id="BSYR01000044">
    <property type="protein sequence ID" value="GMJ05088.1"/>
    <property type="molecule type" value="Genomic_DNA"/>
</dbReference>
<gene>
    <name evidence="11" type="ORF">HRI_004178000</name>
</gene>
<evidence type="ECO:0000313" key="11">
    <source>
        <dbReference type="EMBL" id="GMJ05088.1"/>
    </source>
</evidence>
<accession>A0A9W7IYX7</accession>
<evidence type="ECO:0000256" key="9">
    <source>
        <dbReference type="ARBA" id="ARBA00023098"/>
    </source>
</evidence>
<dbReference type="GO" id="GO:0016020">
    <property type="term" value="C:membrane"/>
    <property type="evidence" value="ECO:0007669"/>
    <property type="project" value="GOC"/>
</dbReference>
<comment type="pathway">
    <text evidence="1">Glycolipid biosynthesis; lipid IV(A) biosynthesis; lipid IV(A) from (3R)-3-hydroxytetradecanoyl-[acyl-carrier-protein] and UDP-N-acetyl-alpha-D-glucosamine: step 6/6.</text>
</comment>
<dbReference type="InterPro" id="IPR003758">
    <property type="entry name" value="LpxK"/>
</dbReference>
<dbReference type="PANTHER" id="PTHR42724:SF1">
    <property type="entry name" value="TETRAACYLDISACCHARIDE 4'-KINASE, MITOCHONDRIAL-RELATED"/>
    <property type="match status" value="1"/>
</dbReference>
<dbReference type="GO" id="GO:0009029">
    <property type="term" value="F:lipid-A 4'-kinase activity"/>
    <property type="evidence" value="ECO:0007669"/>
    <property type="project" value="UniProtKB-EC"/>
</dbReference>
<keyword evidence="7" id="KW-0418">Kinase</keyword>
<keyword evidence="10" id="KW-0472">Membrane</keyword>
<sequence>MEKLKQAVTEIAYGQNQAKFSNLHRSIIPFLSFASSLYGAVLCIRHSLYRSGFFSKYRLPVPVISVGNLTWGGNGKTPMVEFIATRVADYGISSLILTRGYAGGDEAKMLKRHLLGGPVKVGVGANRAATANLAFEKYGYVDCRGGKFFERTDLDPKMGSRINSQKIGAVILDDGMQHWSLCRDLEIVMINGLMPWGNCKLLPLGPLREPLTAIRRADIAVVHHADLVSEHKVKDIELVVQDIKESLPIFYTRMALSYFFEPRNISTKIHLEALHDAVVLCVSAIGSPDAFVQTVEKIGPLFVDRIDFCDHHSFEIEDIHMIRKRLRQVEDKSGYKPIVIVTEKDYDRDPEILKHLHPFQVFVLCSEMQIIPRKGYNEDSFKSLLKELLQV</sequence>
<evidence type="ECO:0000256" key="7">
    <source>
        <dbReference type="ARBA" id="ARBA00022777"/>
    </source>
</evidence>
<evidence type="ECO:0000256" key="1">
    <source>
        <dbReference type="ARBA" id="ARBA00004870"/>
    </source>
</evidence>
<comment type="caution">
    <text evidence="11">The sequence shown here is derived from an EMBL/GenBank/DDBJ whole genome shotgun (WGS) entry which is preliminary data.</text>
</comment>